<dbReference type="GO" id="GO:0016636">
    <property type="term" value="F:oxidoreductase activity, acting on the CH-CH group of donors, iron-sulfur protein as acceptor"/>
    <property type="evidence" value="ECO:0007669"/>
    <property type="project" value="UniProtKB-UniRule"/>
</dbReference>
<feature type="binding site" evidence="8">
    <location>
        <position position="49"/>
    </location>
    <ligand>
        <name>FAD</name>
        <dbReference type="ChEBI" id="CHEBI:57692"/>
    </ligand>
</feature>
<evidence type="ECO:0000256" key="1">
    <source>
        <dbReference type="ARBA" id="ARBA00022516"/>
    </source>
</evidence>
<feature type="binding site" evidence="8">
    <location>
        <position position="123"/>
    </location>
    <ligand>
        <name>FAD</name>
        <dbReference type="ChEBI" id="CHEBI:57692"/>
    </ligand>
</feature>
<evidence type="ECO:0000256" key="7">
    <source>
        <dbReference type="ARBA" id="ARBA00023264"/>
    </source>
</evidence>
<dbReference type="InterPro" id="IPR002938">
    <property type="entry name" value="FAD-bd"/>
</dbReference>
<comment type="pathway">
    <text evidence="8">Membrane lipid metabolism; glycerophospholipid metabolism.</text>
</comment>
<name>A0A1F2PAA1_9EURY</name>
<feature type="binding site" evidence="8">
    <location>
        <position position="292"/>
    </location>
    <ligand>
        <name>FAD</name>
        <dbReference type="ChEBI" id="CHEBI:57692"/>
    </ligand>
</feature>
<dbReference type="InterPro" id="IPR050407">
    <property type="entry name" value="Geranylgeranyl_reductase"/>
</dbReference>
<comment type="catalytic activity">
    <reaction evidence="8">
        <text>CDP-2,3-bis-O-(geranylgeranyl)-sn-glycerol + 8 AH2 = CDP-2,3-bis-O-(phytanyl)-sn-glycerol + 8 A</text>
        <dbReference type="Rhea" id="RHEA:84207"/>
        <dbReference type="ChEBI" id="CHEBI:13193"/>
        <dbReference type="ChEBI" id="CHEBI:17499"/>
        <dbReference type="ChEBI" id="CHEBI:58838"/>
        <dbReference type="ChEBI" id="CHEBI:74004"/>
    </reaction>
</comment>
<keyword evidence="6 8" id="KW-0594">Phospholipid biosynthesis</keyword>
<dbReference type="EMBL" id="LYOS01000002">
    <property type="protein sequence ID" value="OFV67974.1"/>
    <property type="molecule type" value="Genomic_DNA"/>
</dbReference>
<dbReference type="STRING" id="1838285.SCAL_000614"/>
<organism evidence="11 12">
    <name type="scientific">Candidatus Syntropharchaeum caldarium</name>
    <dbReference type="NCBI Taxonomy" id="1838285"/>
    <lineage>
        <taxon>Archaea</taxon>
        <taxon>Methanobacteriati</taxon>
        <taxon>Methanobacteriota</taxon>
        <taxon>Stenosarchaea group</taxon>
        <taxon>Methanomicrobia</taxon>
        <taxon>Methanosarcinales</taxon>
        <taxon>ANME-2 cluster</taxon>
        <taxon>Candidatus Syntropharchaeum</taxon>
    </lineage>
</organism>
<comment type="similarity">
    <text evidence="8">Belongs to the geranylgeranyl reductase family. DGGGPL reductase subfamily.</text>
</comment>
<dbReference type="PRINTS" id="PR00420">
    <property type="entry name" value="RNGMNOXGNASE"/>
</dbReference>
<dbReference type="PATRIC" id="fig|1838285.3.peg.623"/>
<sequence>MMEFKDKYDLIVVGAGPGGSMAAKTAAEAGLEVLMIEKRQEIGTPVRCAEGVGTKELARYVTLDDRWIACEIEAAKIYAPNGSHLKIASASKSGCILERKIFDRVLAQNAVRAGADVVVKCRASGLLFDNGRIAGVEVVHLGEHHSIKSDIVVGADGIESKVGRWGGIDTCLGLEDIVTCAQYLITGIELDGFFTEFYLGNEIAPGGYAWVFPKGEQMANVGIGLNSTMMGDLRPIDYLNRFVKSRFPEGKILEVVLGGVAVCGPIKQTVADGLMLVGDAARQSDPLTGGGIINAMNAGVIAGEVAADAISRGDTSASGLDEYEVRWREEIGKKLSKMLRTKNVLLKLSDAELNRIAASLDGEDIEGLSSTEFIIRIIRKNPLILKDLVGIL</sequence>
<feature type="binding site" evidence="8">
    <location>
        <position position="99"/>
    </location>
    <ligand>
        <name>FAD</name>
        <dbReference type="ChEBI" id="CHEBI:57692"/>
    </ligand>
</feature>
<feature type="binding site" evidence="8">
    <location>
        <position position="279"/>
    </location>
    <ligand>
        <name>FAD</name>
        <dbReference type="ChEBI" id="CHEBI:57692"/>
    </ligand>
</feature>
<dbReference type="EC" id="1.3.7.11" evidence="8"/>
<evidence type="ECO:0000256" key="8">
    <source>
        <dbReference type="HAMAP-Rule" id="MF_01287"/>
    </source>
</evidence>
<dbReference type="NCBIfam" id="TIGR02032">
    <property type="entry name" value="GG-red-SF"/>
    <property type="match status" value="1"/>
</dbReference>
<evidence type="ECO:0000256" key="6">
    <source>
        <dbReference type="ARBA" id="ARBA00023209"/>
    </source>
</evidence>
<dbReference type="Gene3D" id="3.30.9.10">
    <property type="entry name" value="D-Amino Acid Oxidase, subunit A, domain 2"/>
    <property type="match status" value="1"/>
</dbReference>
<comment type="cofactor">
    <cofactor evidence="8">
        <name>FAD</name>
        <dbReference type="ChEBI" id="CHEBI:57692"/>
    </cofactor>
    <text evidence="8">Binds 1 FAD per subunit.</text>
</comment>
<dbReference type="HAMAP" id="MF_01287">
    <property type="entry name" value="DGGGPL_reductase"/>
    <property type="match status" value="1"/>
</dbReference>
<protein>
    <recommendedName>
        <fullName evidence="8">Digeranylgeranylglycerophospholipid reductase</fullName>
        <shortName evidence="8">DGGGPL reductase</shortName>
        <ecNumber evidence="8">1.3.7.11</ecNumber>
    </recommendedName>
    <alternativeName>
        <fullName evidence="8">2,3-bis-O-geranylgeranylglyceryl phosphate reductase</fullName>
    </alternativeName>
    <alternativeName>
        <fullName evidence="8">Geranylgeranyl reductase</fullName>
        <shortName evidence="8">GGR</shortName>
    </alternativeName>
</protein>
<evidence type="ECO:0000256" key="4">
    <source>
        <dbReference type="ARBA" id="ARBA00023002"/>
    </source>
</evidence>
<dbReference type="PANTHER" id="PTHR42685">
    <property type="entry name" value="GERANYLGERANYL DIPHOSPHATE REDUCTASE"/>
    <property type="match status" value="1"/>
</dbReference>
<dbReference type="InterPro" id="IPR023590">
    <property type="entry name" value="DGGGPL_reductase"/>
</dbReference>
<keyword evidence="3 8" id="KW-0274">FAD</keyword>
<evidence type="ECO:0000256" key="5">
    <source>
        <dbReference type="ARBA" id="ARBA00023098"/>
    </source>
</evidence>
<dbReference type="Proteomes" id="UP000186940">
    <property type="component" value="Unassembled WGS sequence"/>
</dbReference>
<dbReference type="GO" id="GO:0046474">
    <property type="term" value="P:glycerophospholipid biosynthetic process"/>
    <property type="evidence" value="ECO:0007669"/>
    <property type="project" value="UniProtKB-UniRule"/>
</dbReference>
<feature type="binding site" evidence="8">
    <location>
        <position position="18"/>
    </location>
    <ligand>
        <name>FAD</name>
        <dbReference type="ChEBI" id="CHEBI:57692"/>
    </ligand>
</feature>
<keyword evidence="7 8" id="KW-1208">Phospholipid metabolism</keyword>
<dbReference type="InterPro" id="IPR036188">
    <property type="entry name" value="FAD/NAD-bd_sf"/>
</dbReference>
<keyword evidence="1 8" id="KW-0444">Lipid biosynthesis</keyword>
<keyword evidence="12" id="KW-1185">Reference proteome</keyword>
<dbReference type="Pfam" id="PF22578">
    <property type="entry name" value="GGR_cat"/>
    <property type="match status" value="1"/>
</dbReference>
<feature type="binding site" evidence="8">
    <location>
        <position position="37"/>
    </location>
    <ligand>
        <name>FAD</name>
        <dbReference type="ChEBI" id="CHEBI:57692"/>
    </ligand>
</feature>
<evidence type="ECO:0000256" key="2">
    <source>
        <dbReference type="ARBA" id="ARBA00022630"/>
    </source>
</evidence>
<dbReference type="GO" id="GO:0045550">
    <property type="term" value="F:geranylgeranyl reductase activity"/>
    <property type="evidence" value="ECO:0007669"/>
    <property type="project" value="InterPro"/>
</dbReference>
<dbReference type="InterPro" id="IPR054715">
    <property type="entry name" value="GGR_cat"/>
</dbReference>
<dbReference type="GO" id="GO:0016020">
    <property type="term" value="C:membrane"/>
    <property type="evidence" value="ECO:0007669"/>
    <property type="project" value="GOC"/>
</dbReference>
<keyword evidence="5 8" id="KW-0443">Lipid metabolism</keyword>
<feature type="binding site" evidence="8">
    <location>
        <position position="334"/>
    </location>
    <ligand>
        <name>a 2,3-bis-O-(geranylgeranyl)-sn-glycerol 1-phospholipid</name>
        <dbReference type="ChEBI" id="CHEBI:138140"/>
    </ligand>
</feature>
<dbReference type="AlphaFoldDB" id="A0A1F2PAA1"/>
<reference evidence="11" key="1">
    <citation type="submission" date="2016-05" db="EMBL/GenBank/DDBJ databases">
        <title>Microbial consortia oxidize butane by reversing methanogenesis.</title>
        <authorList>
            <person name="Laso-Perez R."/>
            <person name="Richter M."/>
            <person name="Wegener G."/>
            <person name="Musat F."/>
        </authorList>
    </citation>
    <scope>NUCLEOTIDE SEQUENCE [LARGE SCALE GENOMIC DNA]</scope>
    <source>
        <strain evidence="11">BOX2</strain>
    </source>
</reference>
<accession>A0A1F2PAA1</accession>
<comment type="catalytic activity">
    <reaction evidence="8">
        <text>a 2,3-bis-O-phytanyl-sn-glycerol 1-phospholipid + 8 A = a 2,3-bis-O-(geranylgeranyl)-sn-glycerol 1-phospholipid + 8 AH2</text>
        <dbReference type="Rhea" id="RHEA:64376"/>
        <dbReference type="ChEBI" id="CHEBI:13193"/>
        <dbReference type="ChEBI" id="CHEBI:17499"/>
        <dbReference type="ChEBI" id="CHEBI:138139"/>
        <dbReference type="ChEBI" id="CHEBI:138140"/>
    </reaction>
</comment>
<keyword evidence="2 8" id="KW-0285">Flavoprotein</keyword>
<evidence type="ECO:0000256" key="3">
    <source>
        <dbReference type="ARBA" id="ARBA00022827"/>
    </source>
</evidence>
<evidence type="ECO:0000259" key="9">
    <source>
        <dbReference type="Pfam" id="PF01494"/>
    </source>
</evidence>
<comment type="function">
    <text evidence="8">Is involved in the reduction of 2,3-digeranylgeranylglycerophospholipids (unsaturated archaeols) into 2,3-diphytanylglycerophospholipids (saturated archaeols) in the biosynthesis of archaeal membrane lipids. Catalyzes the formation of archaetidic acid (2,3-di-O-phytanyl-sn-glyceryl phosphate) from 2,3-di-O-geranylgeranylglyceryl phosphate (DGGGP) via the hydrogenation of each double bond of the isoprenoid chains. Is also probably able to reduce double bonds of geranyl groups in CDP-2,3-bis-O-(geranylgeranyl)-sn-glycerol and archaetidylserine, thus acting at various stages in the biosynthesis of archaeal membrane lipids.</text>
</comment>
<dbReference type="GO" id="GO:0071949">
    <property type="term" value="F:FAD binding"/>
    <property type="evidence" value="ECO:0007669"/>
    <property type="project" value="InterPro"/>
</dbReference>
<dbReference type="SUPFAM" id="SSF51905">
    <property type="entry name" value="FAD/NAD(P)-binding domain"/>
    <property type="match status" value="1"/>
</dbReference>
<comment type="caution">
    <text evidence="11">The sequence shown here is derived from an EMBL/GenBank/DDBJ whole genome shotgun (WGS) entry which is preliminary data.</text>
</comment>
<comment type="miscellaneous">
    <text evidence="8">Reduction reaction proceeds via syn addition of hydrogen for double bonds.</text>
</comment>
<feature type="binding site" evidence="8">
    <location>
        <position position="291"/>
    </location>
    <ligand>
        <name>FAD</name>
        <dbReference type="ChEBI" id="CHEBI:57692"/>
    </ligand>
</feature>
<dbReference type="GO" id="GO:0046467">
    <property type="term" value="P:membrane lipid biosynthetic process"/>
    <property type="evidence" value="ECO:0007669"/>
    <property type="project" value="InterPro"/>
</dbReference>
<feature type="domain" description="Digeranylgeranylglycerophospholipid reductase catalytic" evidence="10">
    <location>
        <begin position="176"/>
        <end position="260"/>
    </location>
</feature>
<dbReference type="GO" id="GO:0016628">
    <property type="term" value="F:oxidoreductase activity, acting on the CH-CH group of donors, NAD or NADP as acceptor"/>
    <property type="evidence" value="ECO:0007669"/>
    <property type="project" value="InterPro"/>
</dbReference>
<comment type="caution">
    <text evidence="8">Lacks conserved residue(s) required for the propagation of feature annotation.</text>
</comment>
<evidence type="ECO:0000259" key="10">
    <source>
        <dbReference type="Pfam" id="PF22578"/>
    </source>
</evidence>
<comment type="catalytic activity">
    <reaction evidence="8">
        <text>archaetidylserine + 8 AH2 = 2,3-bis-O-phytanyl-sn-glycero-3-phospho-L-serine + 8 A</text>
        <dbReference type="Rhea" id="RHEA:84215"/>
        <dbReference type="ChEBI" id="CHEBI:13193"/>
        <dbReference type="ChEBI" id="CHEBI:17499"/>
        <dbReference type="ChEBI" id="CHEBI:71517"/>
        <dbReference type="ChEBI" id="CHEBI:74853"/>
    </reaction>
</comment>
<gene>
    <name evidence="11" type="ORF">SCAL_000614</name>
</gene>
<feature type="binding site" evidence="8">
    <location>
        <position position="51"/>
    </location>
    <ligand>
        <name>FAD</name>
        <dbReference type="ChEBI" id="CHEBI:57692"/>
    </ligand>
</feature>
<comment type="catalytic activity">
    <reaction evidence="8">
        <text>a 2,3-bis-O-phytanyl-sn-glycerol 1-phospholipid + 8 oxidized 2[4Fe-4S]-[ferredoxin] = a 2,3-bis-O-(geranylgeranyl)-sn-glycerol 1-phospholipid + 8 reduced 2[4Fe-4S]-[ferredoxin] + 16 H(+)</text>
        <dbReference type="Rhea" id="RHEA:54324"/>
        <dbReference type="Rhea" id="RHEA-COMP:10002"/>
        <dbReference type="Rhea" id="RHEA-COMP:10004"/>
        <dbReference type="ChEBI" id="CHEBI:15378"/>
        <dbReference type="ChEBI" id="CHEBI:33722"/>
        <dbReference type="ChEBI" id="CHEBI:33723"/>
        <dbReference type="ChEBI" id="CHEBI:138139"/>
        <dbReference type="ChEBI" id="CHEBI:138140"/>
        <dbReference type="EC" id="1.3.7.11"/>
    </reaction>
</comment>
<feature type="domain" description="FAD-binding" evidence="9">
    <location>
        <begin position="8"/>
        <end position="175"/>
    </location>
</feature>
<dbReference type="Gene3D" id="3.50.50.60">
    <property type="entry name" value="FAD/NAD(P)-binding domain"/>
    <property type="match status" value="1"/>
</dbReference>
<keyword evidence="4 8" id="KW-0560">Oxidoreductase</keyword>
<dbReference type="Pfam" id="PF01494">
    <property type="entry name" value="FAD_binding_3"/>
    <property type="match status" value="1"/>
</dbReference>
<proteinExistence type="inferred from homology"/>
<dbReference type="InterPro" id="IPR011777">
    <property type="entry name" value="Geranylgeranyl_Rdtase_fam"/>
</dbReference>
<dbReference type="PANTHER" id="PTHR42685:SF18">
    <property type="entry name" value="DIGERANYLGERANYLGLYCEROPHOSPHOLIPID REDUCTASE"/>
    <property type="match status" value="1"/>
</dbReference>
<evidence type="ECO:0000313" key="11">
    <source>
        <dbReference type="EMBL" id="OFV67974.1"/>
    </source>
</evidence>
<comment type="catalytic activity">
    <reaction evidence="8">
        <text>2,3-bis-O-(phytanyl)-sn-glycerol 1-phosphate + 8 oxidized 2[4Fe-4S]-[ferredoxin] = 2,3-bis-O-(geranylgeranyl)-sn-glycerol 1-phosphate + 8 reduced 2[4Fe-4S]-[ferredoxin] + 16 H(+)</text>
        <dbReference type="Rhea" id="RHEA:36159"/>
        <dbReference type="Rhea" id="RHEA-COMP:10002"/>
        <dbReference type="Rhea" id="RHEA-COMP:10004"/>
        <dbReference type="ChEBI" id="CHEBI:15378"/>
        <dbReference type="ChEBI" id="CHEBI:33722"/>
        <dbReference type="ChEBI" id="CHEBI:33723"/>
        <dbReference type="ChEBI" id="CHEBI:58837"/>
        <dbReference type="ChEBI" id="CHEBI:73125"/>
        <dbReference type="EC" id="1.3.7.11"/>
    </reaction>
</comment>
<feature type="binding site" evidence="8">
    <location>
        <position position="48"/>
    </location>
    <ligand>
        <name>FAD</name>
        <dbReference type="ChEBI" id="CHEBI:57692"/>
    </ligand>
</feature>
<dbReference type="UniPathway" id="UPA00940"/>
<evidence type="ECO:0000313" key="12">
    <source>
        <dbReference type="Proteomes" id="UP000186940"/>
    </source>
</evidence>